<dbReference type="Pfam" id="PF07929">
    <property type="entry name" value="PRiA4_ORF3"/>
    <property type="match status" value="1"/>
</dbReference>
<comment type="caution">
    <text evidence="2">The sequence shown here is derived from an EMBL/GenBank/DDBJ whole genome shotgun (WGS) entry which is preliminary data.</text>
</comment>
<dbReference type="PANTHER" id="PTHR41878">
    <property type="entry name" value="LEXA REPRESSOR-RELATED"/>
    <property type="match status" value="1"/>
</dbReference>
<reference evidence="2 3" key="1">
    <citation type="submission" date="2017-10" db="EMBL/GenBank/DDBJ databases">
        <title>Frigbacter circumglobatus gen. nov. sp. nov., isolated from sediment cultured in situ.</title>
        <authorList>
            <person name="Zhao Z."/>
        </authorList>
    </citation>
    <scope>NUCLEOTIDE SEQUENCE [LARGE SCALE GENOMIC DNA]</scope>
    <source>
        <strain evidence="2 3">ZYL</strain>
    </source>
</reference>
<protein>
    <recommendedName>
        <fullName evidence="1">Plasmid pRiA4b Orf3-like domain-containing protein</fullName>
    </recommendedName>
</protein>
<evidence type="ECO:0000313" key="2">
    <source>
        <dbReference type="EMBL" id="PHZ86746.1"/>
    </source>
</evidence>
<dbReference type="PANTHER" id="PTHR41878:SF1">
    <property type="entry name" value="TNPR PROTEIN"/>
    <property type="match status" value="1"/>
</dbReference>
<sequence>MSIIELKITLNYIHPAVTRTLKVPVNIRLDRLHLTIQAAMGWHNCHLYEFMAANINWGVPDPDFGSDILPADKTTLLDVIEDTGIRSLNYIYDFGDGWDHQIKLGKIINPVPGELYPKLIALSGKCPPEDVGGPPGYEHFLEAIADPKHPEHKNIMAWYGSDFDPNTPDTDELKLEVLQLAKKWKTRKSKK</sequence>
<feature type="domain" description="Plasmid pRiA4b Orf3-like" evidence="1">
    <location>
        <begin position="3"/>
        <end position="171"/>
    </location>
</feature>
<evidence type="ECO:0000259" key="1">
    <source>
        <dbReference type="Pfam" id="PF07929"/>
    </source>
</evidence>
<proteinExistence type="predicted"/>
<accession>A0A2G4YZ65</accession>
<evidence type="ECO:0000313" key="3">
    <source>
        <dbReference type="Proteomes" id="UP000229730"/>
    </source>
</evidence>
<dbReference type="InterPro" id="IPR012912">
    <property type="entry name" value="Plasmid_pRiA4b_Orf3-like"/>
</dbReference>
<dbReference type="AlphaFoldDB" id="A0A2G4YZ65"/>
<dbReference type="InterPro" id="IPR024047">
    <property type="entry name" value="MM3350-like_sf"/>
</dbReference>
<dbReference type="OrthoDB" id="9816539at2"/>
<dbReference type="Gene3D" id="3.10.290.30">
    <property type="entry name" value="MM3350-like"/>
    <property type="match status" value="1"/>
</dbReference>
<gene>
    <name evidence="2" type="ORF">CRD36_00165</name>
</gene>
<organism evidence="2 3">
    <name type="scientific">Paremcibacter congregatus</name>
    <dbReference type="NCBI Taxonomy" id="2043170"/>
    <lineage>
        <taxon>Bacteria</taxon>
        <taxon>Pseudomonadati</taxon>
        <taxon>Pseudomonadota</taxon>
        <taxon>Alphaproteobacteria</taxon>
        <taxon>Emcibacterales</taxon>
        <taxon>Emcibacteraceae</taxon>
        <taxon>Paremcibacter</taxon>
    </lineage>
</organism>
<dbReference type="EMBL" id="PDEM01000004">
    <property type="protein sequence ID" value="PHZ86746.1"/>
    <property type="molecule type" value="Genomic_DNA"/>
</dbReference>
<dbReference type="InParanoid" id="A0A2G4YZ65"/>
<keyword evidence="3" id="KW-1185">Reference proteome</keyword>
<name>A0A2G4YZ65_9PROT</name>
<dbReference type="Proteomes" id="UP000229730">
    <property type="component" value="Unassembled WGS sequence"/>
</dbReference>
<dbReference type="RefSeq" id="WP_099470718.1">
    <property type="nucleotide sequence ID" value="NZ_CP041025.1"/>
</dbReference>
<dbReference type="SUPFAM" id="SSF159941">
    <property type="entry name" value="MM3350-like"/>
    <property type="match status" value="1"/>
</dbReference>